<keyword evidence="1" id="KW-1133">Transmembrane helix</keyword>
<accession>A0A9D1L747</accession>
<proteinExistence type="predicted"/>
<feature type="transmembrane region" description="Helical" evidence="1">
    <location>
        <begin position="14"/>
        <end position="35"/>
    </location>
</feature>
<dbReference type="Proteomes" id="UP000824090">
    <property type="component" value="Unassembled WGS sequence"/>
</dbReference>
<gene>
    <name evidence="2" type="ORF">IAC50_04640</name>
</gene>
<dbReference type="EMBL" id="DVMP01000085">
    <property type="protein sequence ID" value="HIU25762.1"/>
    <property type="molecule type" value="Genomic_DNA"/>
</dbReference>
<dbReference type="AlphaFoldDB" id="A0A9D1L747"/>
<sequence>PDKLNDYIRVSNPAMWLLLAAIIALLLGACVWGIFGKLETKVEVAAQADENGAITCYVPAAVIESVSEGMDVEIGEDVFTISRIDGEPVSATQELGEYLLHTGGLKEGEWVYRVELDGSVPAGVYPAEIITEQISPMSFLTN</sequence>
<keyword evidence="1" id="KW-0472">Membrane</keyword>
<keyword evidence="1" id="KW-0812">Transmembrane</keyword>
<evidence type="ECO:0000256" key="1">
    <source>
        <dbReference type="SAM" id="Phobius"/>
    </source>
</evidence>
<name>A0A9D1L747_9FIRM</name>
<reference evidence="2" key="1">
    <citation type="submission" date="2020-10" db="EMBL/GenBank/DDBJ databases">
        <authorList>
            <person name="Gilroy R."/>
        </authorList>
    </citation>
    <scope>NUCLEOTIDE SEQUENCE</scope>
    <source>
        <strain evidence="2">ChiHcec3-6078</strain>
    </source>
</reference>
<feature type="non-terminal residue" evidence="2">
    <location>
        <position position="1"/>
    </location>
</feature>
<protein>
    <submittedName>
        <fullName evidence="2">Uncharacterized protein</fullName>
    </submittedName>
</protein>
<evidence type="ECO:0000313" key="3">
    <source>
        <dbReference type="Proteomes" id="UP000824090"/>
    </source>
</evidence>
<reference evidence="2" key="2">
    <citation type="journal article" date="2021" name="PeerJ">
        <title>Extensive microbial diversity within the chicken gut microbiome revealed by metagenomics and culture.</title>
        <authorList>
            <person name="Gilroy R."/>
            <person name="Ravi A."/>
            <person name="Getino M."/>
            <person name="Pursley I."/>
            <person name="Horton D.L."/>
            <person name="Alikhan N.F."/>
            <person name="Baker D."/>
            <person name="Gharbi K."/>
            <person name="Hall N."/>
            <person name="Watson M."/>
            <person name="Adriaenssens E.M."/>
            <person name="Foster-Nyarko E."/>
            <person name="Jarju S."/>
            <person name="Secka A."/>
            <person name="Antonio M."/>
            <person name="Oren A."/>
            <person name="Chaudhuri R.R."/>
            <person name="La Ragione R."/>
            <person name="Hildebrand F."/>
            <person name="Pallen M.J."/>
        </authorList>
    </citation>
    <scope>NUCLEOTIDE SEQUENCE</scope>
    <source>
        <strain evidence="2">ChiHcec3-6078</strain>
    </source>
</reference>
<comment type="caution">
    <text evidence="2">The sequence shown here is derived from an EMBL/GenBank/DDBJ whole genome shotgun (WGS) entry which is preliminary data.</text>
</comment>
<organism evidence="2 3">
    <name type="scientific">Candidatus Allocopromorpha excrementigallinarum</name>
    <dbReference type="NCBI Taxonomy" id="2840742"/>
    <lineage>
        <taxon>Bacteria</taxon>
        <taxon>Bacillati</taxon>
        <taxon>Bacillota</taxon>
        <taxon>Clostridia</taxon>
        <taxon>Eubacteriales</taxon>
        <taxon>Eubacteriaceae</taxon>
        <taxon>Eubacteriaceae incertae sedis</taxon>
        <taxon>Candidatus Allocopromorpha</taxon>
    </lineage>
</organism>
<evidence type="ECO:0000313" key="2">
    <source>
        <dbReference type="EMBL" id="HIU25762.1"/>
    </source>
</evidence>